<comment type="caution">
    <text evidence="1">The sequence shown here is derived from an EMBL/GenBank/DDBJ whole genome shotgun (WGS) entry which is preliminary data.</text>
</comment>
<evidence type="ECO:0000313" key="2">
    <source>
        <dbReference type="Proteomes" id="UP000828390"/>
    </source>
</evidence>
<evidence type="ECO:0000313" key="1">
    <source>
        <dbReference type="EMBL" id="KAH3782664.1"/>
    </source>
</evidence>
<protein>
    <submittedName>
        <fullName evidence="1">Uncharacterized protein</fullName>
    </submittedName>
</protein>
<sequence length="58" mass="7150">MWQAAVKKWCGRFSMQFVWRTTRKCQCSFSRRKSLTRSTSQEDGKLYQRYCDARFNNW</sequence>
<dbReference type="Proteomes" id="UP000828390">
    <property type="component" value="Unassembled WGS sequence"/>
</dbReference>
<reference evidence="1" key="2">
    <citation type="submission" date="2020-11" db="EMBL/GenBank/DDBJ databases">
        <authorList>
            <person name="McCartney M.A."/>
            <person name="Auch B."/>
            <person name="Kono T."/>
            <person name="Mallez S."/>
            <person name="Becker A."/>
            <person name="Gohl D.M."/>
            <person name="Silverstein K.A.T."/>
            <person name="Koren S."/>
            <person name="Bechman K.B."/>
            <person name="Herman A."/>
            <person name="Abrahante J.E."/>
            <person name="Garbe J."/>
        </authorList>
    </citation>
    <scope>NUCLEOTIDE SEQUENCE</scope>
    <source>
        <strain evidence="1">Duluth1</strain>
        <tissue evidence="1">Whole animal</tissue>
    </source>
</reference>
<dbReference type="AlphaFoldDB" id="A0A9D4EL23"/>
<reference evidence="1" key="1">
    <citation type="journal article" date="2019" name="bioRxiv">
        <title>The Genome of the Zebra Mussel, Dreissena polymorpha: A Resource for Invasive Species Research.</title>
        <authorList>
            <person name="McCartney M.A."/>
            <person name="Auch B."/>
            <person name="Kono T."/>
            <person name="Mallez S."/>
            <person name="Zhang Y."/>
            <person name="Obille A."/>
            <person name="Becker A."/>
            <person name="Abrahante J.E."/>
            <person name="Garbe J."/>
            <person name="Badalamenti J.P."/>
            <person name="Herman A."/>
            <person name="Mangelson H."/>
            <person name="Liachko I."/>
            <person name="Sullivan S."/>
            <person name="Sone E.D."/>
            <person name="Koren S."/>
            <person name="Silverstein K.A.T."/>
            <person name="Beckman K.B."/>
            <person name="Gohl D.M."/>
        </authorList>
    </citation>
    <scope>NUCLEOTIDE SEQUENCE</scope>
    <source>
        <strain evidence="1">Duluth1</strain>
        <tissue evidence="1">Whole animal</tissue>
    </source>
</reference>
<dbReference type="EMBL" id="JAIWYP010000008">
    <property type="protein sequence ID" value="KAH3782664.1"/>
    <property type="molecule type" value="Genomic_DNA"/>
</dbReference>
<keyword evidence="2" id="KW-1185">Reference proteome</keyword>
<name>A0A9D4EL23_DREPO</name>
<accession>A0A9D4EL23</accession>
<organism evidence="1 2">
    <name type="scientific">Dreissena polymorpha</name>
    <name type="common">Zebra mussel</name>
    <name type="synonym">Mytilus polymorpha</name>
    <dbReference type="NCBI Taxonomy" id="45954"/>
    <lineage>
        <taxon>Eukaryota</taxon>
        <taxon>Metazoa</taxon>
        <taxon>Spiralia</taxon>
        <taxon>Lophotrochozoa</taxon>
        <taxon>Mollusca</taxon>
        <taxon>Bivalvia</taxon>
        <taxon>Autobranchia</taxon>
        <taxon>Heteroconchia</taxon>
        <taxon>Euheterodonta</taxon>
        <taxon>Imparidentia</taxon>
        <taxon>Neoheterodontei</taxon>
        <taxon>Myida</taxon>
        <taxon>Dreissenoidea</taxon>
        <taxon>Dreissenidae</taxon>
        <taxon>Dreissena</taxon>
    </lineage>
</organism>
<gene>
    <name evidence="1" type="ORF">DPMN_160583</name>
</gene>
<proteinExistence type="predicted"/>